<dbReference type="PANTHER" id="PTHR43687">
    <property type="entry name" value="ADENYLYLSULFATE REDUCTASE, BETA SUBUNIT"/>
    <property type="match status" value="1"/>
</dbReference>
<evidence type="ECO:0000256" key="1">
    <source>
        <dbReference type="ARBA" id="ARBA00022485"/>
    </source>
</evidence>
<organism evidence="6 7">
    <name type="scientific">Pontiella desulfatans</name>
    <dbReference type="NCBI Taxonomy" id="2750659"/>
    <lineage>
        <taxon>Bacteria</taxon>
        <taxon>Pseudomonadati</taxon>
        <taxon>Kiritimatiellota</taxon>
        <taxon>Kiritimatiellia</taxon>
        <taxon>Kiritimatiellales</taxon>
        <taxon>Pontiellaceae</taxon>
        <taxon>Pontiella</taxon>
    </lineage>
</organism>
<evidence type="ECO:0000313" key="6">
    <source>
        <dbReference type="EMBL" id="VGO17512.1"/>
    </source>
</evidence>
<dbReference type="Proteomes" id="UP000366872">
    <property type="component" value="Unassembled WGS sequence"/>
</dbReference>
<dbReference type="InterPro" id="IPR017896">
    <property type="entry name" value="4Fe4S_Fe-S-bd"/>
</dbReference>
<evidence type="ECO:0000313" key="7">
    <source>
        <dbReference type="Proteomes" id="UP000366872"/>
    </source>
</evidence>
<keyword evidence="2" id="KW-0479">Metal-binding</keyword>
<keyword evidence="7" id="KW-1185">Reference proteome</keyword>
<dbReference type="SUPFAM" id="SSF54862">
    <property type="entry name" value="4Fe-4S ferredoxins"/>
    <property type="match status" value="1"/>
</dbReference>
<name>A0A6C2UBG5_PONDE</name>
<gene>
    <name evidence="6" type="ORF">PDESU_06109</name>
</gene>
<dbReference type="EMBL" id="CAAHFG010000004">
    <property type="protein sequence ID" value="VGO17512.1"/>
    <property type="molecule type" value="Genomic_DNA"/>
</dbReference>
<evidence type="ECO:0000256" key="4">
    <source>
        <dbReference type="ARBA" id="ARBA00023014"/>
    </source>
</evidence>
<dbReference type="InterPro" id="IPR050572">
    <property type="entry name" value="Fe-S_Ferredoxin"/>
</dbReference>
<sequence>MVNVDGASGSVADGQVVSIPDLCKAAAERDPVLGNGFTEIHACHPRAVQALFDFAGHKLSGDVEIVNHRTNPPISPSPALPLDTGGPAAWYPVIDYDRCTSCGQCHDFCLFGVYEKTEAGKVVVAHPSSCKNNCPACARICPETAIIFPKVGESPIDGAEITDEETQKANVKINVDELLGDDVYAALNARKQKRRSLLNQKKIDQALEERRHCSEKEE</sequence>
<dbReference type="GO" id="GO:0046872">
    <property type="term" value="F:metal ion binding"/>
    <property type="evidence" value="ECO:0007669"/>
    <property type="project" value="UniProtKB-KW"/>
</dbReference>
<evidence type="ECO:0000256" key="2">
    <source>
        <dbReference type="ARBA" id="ARBA00022723"/>
    </source>
</evidence>
<dbReference type="PROSITE" id="PS51379">
    <property type="entry name" value="4FE4S_FER_2"/>
    <property type="match status" value="2"/>
</dbReference>
<dbReference type="Pfam" id="PF13237">
    <property type="entry name" value="Fer4_10"/>
    <property type="match status" value="1"/>
</dbReference>
<dbReference type="Gene3D" id="3.30.70.20">
    <property type="match status" value="1"/>
</dbReference>
<proteinExistence type="predicted"/>
<dbReference type="GO" id="GO:0051539">
    <property type="term" value="F:4 iron, 4 sulfur cluster binding"/>
    <property type="evidence" value="ECO:0007669"/>
    <property type="project" value="UniProtKB-KW"/>
</dbReference>
<keyword evidence="1" id="KW-0004">4Fe-4S</keyword>
<reference evidence="6 7" key="1">
    <citation type="submission" date="2019-04" db="EMBL/GenBank/DDBJ databases">
        <authorList>
            <person name="Van Vliet M D."/>
        </authorList>
    </citation>
    <scope>NUCLEOTIDE SEQUENCE [LARGE SCALE GENOMIC DNA]</scope>
    <source>
        <strain evidence="6 7">F1</strain>
    </source>
</reference>
<dbReference type="PANTHER" id="PTHR43687:SF1">
    <property type="entry name" value="FERREDOXIN III"/>
    <property type="match status" value="1"/>
</dbReference>
<dbReference type="AlphaFoldDB" id="A0A6C2UBG5"/>
<keyword evidence="3" id="KW-0408">Iron</keyword>
<protein>
    <recommendedName>
        <fullName evidence="5">4Fe-4S ferredoxin-type domain-containing protein</fullName>
    </recommendedName>
</protein>
<evidence type="ECO:0000256" key="3">
    <source>
        <dbReference type="ARBA" id="ARBA00023004"/>
    </source>
</evidence>
<feature type="domain" description="4Fe-4S ferredoxin-type" evidence="5">
    <location>
        <begin position="120"/>
        <end position="151"/>
    </location>
</feature>
<feature type="domain" description="4Fe-4S ferredoxin-type" evidence="5">
    <location>
        <begin position="90"/>
        <end position="119"/>
    </location>
</feature>
<accession>A0A6C2UBG5</accession>
<evidence type="ECO:0000259" key="5">
    <source>
        <dbReference type="PROSITE" id="PS51379"/>
    </source>
</evidence>
<keyword evidence="4" id="KW-0411">Iron-sulfur</keyword>